<name>A0ABV9CVG2_9ACTN</name>
<sequence>MADEVRRALAEGRLSVPPAGAVVTDWAAGLSFRVVDDDGHEIPAVSAYLRDLMGGEVSPLTCRSYAFGLLRWYRLLWCLAVGWDRASATEVATLVEWMRAARNPRARPRHLAPAPSSAASAERETVMASPGKGYAGKTIDHALTVVHGFYAFHGRQGSGPQTNPVLAYRRALEPATPAAPPRSRRKAASRAPRVIPAARWNEMIAAMGCDRDRALLEFYVSTGARVSELLRLTLEDIDWADRLIYVVAMRSRLRRPIRASADAFRHLERYLAGDGPPDLGQPLWRTRRGQTRPMTYWAAQQVLQRADDQLGTEWTWHDARHTVISRMTHDEHLAPVQLRAPTATGSPVDRHHRVRHP</sequence>
<dbReference type="InterPro" id="IPR011010">
    <property type="entry name" value="DNA_brk_join_enz"/>
</dbReference>
<keyword evidence="1" id="KW-0233">DNA recombination</keyword>
<gene>
    <name evidence="3" type="ORF">ACFO60_39665</name>
</gene>
<feature type="domain" description="Tyr recombinase" evidence="2">
    <location>
        <begin position="190"/>
        <end position="357"/>
    </location>
</feature>
<dbReference type="PROSITE" id="PS51898">
    <property type="entry name" value="TYR_RECOMBINASE"/>
    <property type="match status" value="1"/>
</dbReference>
<accession>A0ABV9CVG2</accession>
<dbReference type="InterPro" id="IPR002104">
    <property type="entry name" value="Integrase_catalytic"/>
</dbReference>
<dbReference type="Gene3D" id="1.10.443.10">
    <property type="entry name" value="Intergrase catalytic core"/>
    <property type="match status" value="1"/>
</dbReference>
<dbReference type="InterPro" id="IPR050090">
    <property type="entry name" value="Tyrosine_recombinase_XerCD"/>
</dbReference>
<dbReference type="InterPro" id="IPR013762">
    <property type="entry name" value="Integrase-like_cat_sf"/>
</dbReference>
<dbReference type="PANTHER" id="PTHR30349">
    <property type="entry name" value="PHAGE INTEGRASE-RELATED"/>
    <property type="match status" value="1"/>
</dbReference>
<dbReference type="EMBL" id="JBHSFP010000063">
    <property type="protein sequence ID" value="MFC4536926.1"/>
    <property type="molecule type" value="Genomic_DNA"/>
</dbReference>
<keyword evidence="4" id="KW-1185">Reference proteome</keyword>
<proteinExistence type="predicted"/>
<dbReference type="Pfam" id="PF00589">
    <property type="entry name" value="Phage_integrase"/>
    <property type="match status" value="1"/>
</dbReference>
<comment type="caution">
    <text evidence="3">The sequence shown here is derived from an EMBL/GenBank/DDBJ whole genome shotgun (WGS) entry which is preliminary data.</text>
</comment>
<protein>
    <submittedName>
        <fullName evidence="3">Tyrosine-type recombinase/integrase</fullName>
    </submittedName>
</protein>
<organism evidence="3 4">
    <name type="scientific">Sphaerisporangium dianthi</name>
    <dbReference type="NCBI Taxonomy" id="1436120"/>
    <lineage>
        <taxon>Bacteria</taxon>
        <taxon>Bacillati</taxon>
        <taxon>Actinomycetota</taxon>
        <taxon>Actinomycetes</taxon>
        <taxon>Streptosporangiales</taxon>
        <taxon>Streptosporangiaceae</taxon>
        <taxon>Sphaerisporangium</taxon>
    </lineage>
</organism>
<dbReference type="Proteomes" id="UP001596004">
    <property type="component" value="Unassembled WGS sequence"/>
</dbReference>
<evidence type="ECO:0000259" key="2">
    <source>
        <dbReference type="PROSITE" id="PS51898"/>
    </source>
</evidence>
<evidence type="ECO:0000313" key="3">
    <source>
        <dbReference type="EMBL" id="MFC4536926.1"/>
    </source>
</evidence>
<dbReference type="SUPFAM" id="SSF56349">
    <property type="entry name" value="DNA breaking-rejoining enzymes"/>
    <property type="match status" value="1"/>
</dbReference>
<reference evidence="4" key="1">
    <citation type="journal article" date="2019" name="Int. J. Syst. Evol. Microbiol.">
        <title>The Global Catalogue of Microorganisms (GCM) 10K type strain sequencing project: providing services to taxonomists for standard genome sequencing and annotation.</title>
        <authorList>
            <consortium name="The Broad Institute Genomics Platform"/>
            <consortium name="The Broad Institute Genome Sequencing Center for Infectious Disease"/>
            <person name="Wu L."/>
            <person name="Ma J."/>
        </authorList>
    </citation>
    <scope>NUCLEOTIDE SEQUENCE [LARGE SCALE GENOMIC DNA]</scope>
    <source>
        <strain evidence="4">CGMCC 4.7132</strain>
    </source>
</reference>
<dbReference type="CDD" id="cd00397">
    <property type="entry name" value="DNA_BRE_C"/>
    <property type="match status" value="1"/>
</dbReference>
<evidence type="ECO:0000256" key="1">
    <source>
        <dbReference type="ARBA" id="ARBA00023172"/>
    </source>
</evidence>
<dbReference type="PANTHER" id="PTHR30349:SF81">
    <property type="entry name" value="TYROSINE RECOMBINASE XERC"/>
    <property type="match status" value="1"/>
</dbReference>
<dbReference type="RefSeq" id="WP_380852299.1">
    <property type="nucleotide sequence ID" value="NZ_JBHSFP010000063.1"/>
</dbReference>
<evidence type="ECO:0000313" key="4">
    <source>
        <dbReference type="Proteomes" id="UP001596004"/>
    </source>
</evidence>